<gene>
    <name evidence="1" type="ORF">LCGC14_2884550</name>
</gene>
<comment type="caution">
    <text evidence="1">The sequence shown here is derived from an EMBL/GenBank/DDBJ whole genome shotgun (WGS) entry which is preliminary data.</text>
</comment>
<organism evidence="1">
    <name type="scientific">marine sediment metagenome</name>
    <dbReference type="NCBI Taxonomy" id="412755"/>
    <lineage>
        <taxon>unclassified sequences</taxon>
        <taxon>metagenomes</taxon>
        <taxon>ecological metagenomes</taxon>
    </lineage>
</organism>
<sequence length="23" mass="2660">LILDEKKAQSIKGYTEQQLKDPN</sequence>
<dbReference type="AlphaFoldDB" id="A0A0F9A738"/>
<accession>A0A0F9A738</accession>
<reference evidence="1" key="1">
    <citation type="journal article" date="2015" name="Nature">
        <title>Complex archaea that bridge the gap between prokaryotes and eukaryotes.</title>
        <authorList>
            <person name="Spang A."/>
            <person name="Saw J.H."/>
            <person name="Jorgensen S.L."/>
            <person name="Zaremba-Niedzwiedzka K."/>
            <person name="Martijn J."/>
            <person name="Lind A.E."/>
            <person name="van Eijk R."/>
            <person name="Schleper C."/>
            <person name="Guy L."/>
            <person name="Ettema T.J."/>
        </authorList>
    </citation>
    <scope>NUCLEOTIDE SEQUENCE</scope>
</reference>
<protein>
    <submittedName>
        <fullName evidence="1">Uncharacterized protein</fullName>
    </submittedName>
</protein>
<name>A0A0F9A738_9ZZZZ</name>
<dbReference type="EMBL" id="LAZR01056357">
    <property type="protein sequence ID" value="KKK74359.1"/>
    <property type="molecule type" value="Genomic_DNA"/>
</dbReference>
<proteinExistence type="predicted"/>
<feature type="non-terminal residue" evidence="1">
    <location>
        <position position="1"/>
    </location>
</feature>
<evidence type="ECO:0000313" key="1">
    <source>
        <dbReference type="EMBL" id="KKK74359.1"/>
    </source>
</evidence>